<feature type="transmembrane region" description="Helical" evidence="2">
    <location>
        <begin position="36"/>
        <end position="58"/>
    </location>
</feature>
<evidence type="ECO:0000313" key="4">
    <source>
        <dbReference type="Proteomes" id="UP001500888"/>
    </source>
</evidence>
<keyword evidence="2" id="KW-0472">Membrane</keyword>
<gene>
    <name evidence="3" type="ORF">GCM10022226_73990</name>
</gene>
<organism evidence="3 4">
    <name type="scientific">Sphaerisporangium flaviroseum</name>
    <dbReference type="NCBI Taxonomy" id="509199"/>
    <lineage>
        <taxon>Bacteria</taxon>
        <taxon>Bacillati</taxon>
        <taxon>Actinomycetota</taxon>
        <taxon>Actinomycetes</taxon>
        <taxon>Streptosporangiales</taxon>
        <taxon>Streptosporangiaceae</taxon>
        <taxon>Sphaerisporangium</taxon>
    </lineage>
</organism>
<sequence>MNAGRTRWAWALLAASMVLPVGIAVASNQILNNGKWNWWWGALAVALTTVSTLVTYHLTDPSPTAAFRDSAQATWPVTDGTTGGGKASQIVKGSTAGGDITQVREAGGSVRIVRDRAATRFSPPPAPPTPDPSVELPAQDAGSRPSGGDQMVTGSHAGGSIDQIIGVQGDVDIQSS</sequence>
<feature type="region of interest" description="Disordered" evidence="1">
    <location>
        <begin position="119"/>
        <end position="176"/>
    </location>
</feature>
<reference evidence="4" key="1">
    <citation type="journal article" date="2019" name="Int. J. Syst. Evol. Microbiol.">
        <title>The Global Catalogue of Microorganisms (GCM) 10K type strain sequencing project: providing services to taxonomists for standard genome sequencing and annotation.</title>
        <authorList>
            <consortium name="The Broad Institute Genomics Platform"/>
            <consortium name="The Broad Institute Genome Sequencing Center for Infectious Disease"/>
            <person name="Wu L."/>
            <person name="Ma J."/>
        </authorList>
    </citation>
    <scope>NUCLEOTIDE SEQUENCE [LARGE SCALE GENOMIC DNA]</scope>
    <source>
        <strain evidence="4">JCM 16908</strain>
    </source>
</reference>
<protein>
    <submittedName>
        <fullName evidence="3">Uncharacterized protein</fullName>
    </submittedName>
</protein>
<comment type="caution">
    <text evidence="3">The sequence shown here is derived from an EMBL/GenBank/DDBJ whole genome shotgun (WGS) entry which is preliminary data.</text>
</comment>
<evidence type="ECO:0000313" key="3">
    <source>
        <dbReference type="EMBL" id="GAA3840699.1"/>
    </source>
</evidence>
<keyword evidence="2" id="KW-0812">Transmembrane</keyword>
<name>A0ABP7JD84_9ACTN</name>
<accession>A0ABP7JD84</accession>
<feature type="compositionally biased region" description="Pro residues" evidence="1">
    <location>
        <begin position="122"/>
        <end position="131"/>
    </location>
</feature>
<keyword evidence="2" id="KW-1133">Transmembrane helix</keyword>
<dbReference type="Proteomes" id="UP001500888">
    <property type="component" value="Unassembled WGS sequence"/>
</dbReference>
<dbReference type="EMBL" id="BAAAZR010000044">
    <property type="protein sequence ID" value="GAA3840699.1"/>
    <property type="molecule type" value="Genomic_DNA"/>
</dbReference>
<evidence type="ECO:0000256" key="2">
    <source>
        <dbReference type="SAM" id="Phobius"/>
    </source>
</evidence>
<proteinExistence type="predicted"/>
<keyword evidence="4" id="KW-1185">Reference proteome</keyword>
<evidence type="ECO:0000256" key="1">
    <source>
        <dbReference type="SAM" id="MobiDB-lite"/>
    </source>
</evidence>